<dbReference type="OrthoDB" id="10468559at2759"/>
<reference evidence="1" key="1">
    <citation type="submission" date="2021-06" db="EMBL/GenBank/DDBJ databases">
        <authorList>
            <person name="Kallberg Y."/>
            <person name="Tangrot J."/>
            <person name="Rosling A."/>
        </authorList>
    </citation>
    <scope>NUCLEOTIDE SEQUENCE</scope>
    <source>
        <strain evidence="1">FL966</strain>
    </source>
</reference>
<proteinExistence type="predicted"/>
<dbReference type="Proteomes" id="UP000789759">
    <property type="component" value="Unassembled WGS sequence"/>
</dbReference>
<evidence type="ECO:0000313" key="1">
    <source>
        <dbReference type="EMBL" id="CAG8778009.1"/>
    </source>
</evidence>
<gene>
    <name evidence="1" type="ORF">CPELLU_LOCUS16234</name>
</gene>
<evidence type="ECO:0000313" key="2">
    <source>
        <dbReference type="Proteomes" id="UP000789759"/>
    </source>
</evidence>
<keyword evidence="2" id="KW-1185">Reference proteome</keyword>
<protein>
    <submittedName>
        <fullName evidence="1">21972_t:CDS:1</fullName>
    </submittedName>
</protein>
<organism evidence="1 2">
    <name type="scientific">Cetraspora pellucida</name>
    <dbReference type="NCBI Taxonomy" id="1433469"/>
    <lineage>
        <taxon>Eukaryota</taxon>
        <taxon>Fungi</taxon>
        <taxon>Fungi incertae sedis</taxon>
        <taxon>Mucoromycota</taxon>
        <taxon>Glomeromycotina</taxon>
        <taxon>Glomeromycetes</taxon>
        <taxon>Diversisporales</taxon>
        <taxon>Gigasporaceae</taxon>
        <taxon>Cetraspora</taxon>
    </lineage>
</organism>
<comment type="caution">
    <text evidence="1">The sequence shown here is derived from an EMBL/GenBank/DDBJ whole genome shotgun (WGS) entry which is preliminary data.</text>
</comment>
<sequence length="68" mass="7846">MKYNICFNDSSVNKIIIDVLKNLDNIFFVECLDSENNEEPNISLDVELISDNDNEISINILNEFSFVD</sequence>
<feature type="non-terminal residue" evidence="1">
    <location>
        <position position="68"/>
    </location>
</feature>
<dbReference type="EMBL" id="CAJVQA010023339">
    <property type="protein sequence ID" value="CAG8778009.1"/>
    <property type="molecule type" value="Genomic_DNA"/>
</dbReference>
<dbReference type="AlphaFoldDB" id="A0A9N9P0H4"/>
<accession>A0A9N9P0H4</accession>
<name>A0A9N9P0H4_9GLOM</name>